<proteinExistence type="predicted"/>
<dbReference type="Pfam" id="PF18705">
    <property type="entry name" value="DUF5643"/>
    <property type="match status" value="1"/>
</dbReference>
<feature type="domain" description="DUF4179" evidence="2">
    <location>
        <begin position="51"/>
        <end position="138"/>
    </location>
</feature>
<dbReference type="InterPro" id="IPR040680">
    <property type="entry name" value="DUF5643"/>
</dbReference>
<feature type="transmembrane region" description="Helical" evidence="1">
    <location>
        <begin position="59"/>
        <end position="78"/>
    </location>
</feature>
<dbReference type="InterPro" id="IPR025436">
    <property type="entry name" value="DUF4179"/>
</dbReference>
<dbReference type="OrthoDB" id="1748051at2"/>
<feature type="domain" description="DUF5643" evidence="3">
    <location>
        <begin position="238"/>
        <end position="354"/>
    </location>
</feature>
<evidence type="ECO:0000256" key="1">
    <source>
        <dbReference type="SAM" id="Phobius"/>
    </source>
</evidence>
<dbReference type="AlphaFoldDB" id="W6N584"/>
<sequence>MNKDDFNEKDILKLLNYVESNGNYKDEMDIRLDDFRKRQLRKKLMKNIVDKNSKKKYKIAAVACIILISICFTVPTFAKNIPVINSIIQNLKDKEGIDGDYKKYSKQLENSATDNGITLKVKEIICDDNTLEVAYTLTSKDDIRDLVDMSRRKKNAMPLFLGTYLKINGQFSPASGSGGTGKYLDKHTYLSYDDINISDKNLSNTFNINLDVKEIYGVKGSWKLDFNVSREDISRKTAVFEPNTFAKLPEEDINIRKVSISPIGTYILGDGKFTKKESNSDLPVYWFIFDDKGRQIIEYSMMQKSDDGNVFQFNRNLARLNYIPRYLTVIPYQLEISKIHGGNLKPIDGKYPIEIIQSKVGKLVIKEIVSEGNKTIVKYTAEGLVPYSQARELYIKDDKKNVITPKAEINEVKRSNSNSVDYTLEFPMLDKNKMYFIGSTSFFDNINIRNDLKFRID</sequence>
<evidence type="ECO:0000313" key="4">
    <source>
        <dbReference type="EMBL" id="CDL90374.1"/>
    </source>
</evidence>
<dbReference type="GeneID" id="29418760"/>
<keyword evidence="1" id="KW-0812">Transmembrane</keyword>
<keyword evidence="1" id="KW-1133">Transmembrane helix</keyword>
<evidence type="ECO:0000259" key="2">
    <source>
        <dbReference type="Pfam" id="PF13786"/>
    </source>
</evidence>
<evidence type="ECO:0000313" key="5">
    <source>
        <dbReference type="Proteomes" id="UP000019482"/>
    </source>
</evidence>
<dbReference type="EMBL" id="CBXI010000006">
    <property type="protein sequence ID" value="CDL90374.1"/>
    <property type="molecule type" value="Genomic_DNA"/>
</dbReference>
<dbReference type="Gene3D" id="2.60.40.1630">
    <property type="entry name" value="bacillus anthracis domain"/>
    <property type="match status" value="1"/>
</dbReference>
<evidence type="ECO:0000259" key="3">
    <source>
        <dbReference type="Pfam" id="PF18705"/>
    </source>
</evidence>
<comment type="caution">
    <text evidence="4">The sequence shown here is derived from an EMBL/GenBank/DDBJ whole genome shotgun (WGS) entry which is preliminary data.</text>
</comment>
<gene>
    <name evidence="4" type="ORF">CTDIVETGP_0444</name>
</gene>
<dbReference type="Pfam" id="PF13786">
    <property type="entry name" value="DUF4179"/>
    <property type="match status" value="1"/>
</dbReference>
<dbReference type="RefSeq" id="WP_017895545.1">
    <property type="nucleotide sequence ID" value="NZ_CBXI010000006.1"/>
</dbReference>
<keyword evidence="5" id="KW-1185">Reference proteome</keyword>
<protein>
    <submittedName>
        <fullName evidence="4">ECF-type sigma factor negative effector</fullName>
    </submittedName>
</protein>
<keyword evidence="1" id="KW-0472">Membrane</keyword>
<dbReference type="Proteomes" id="UP000019482">
    <property type="component" value="Unassembled WGS sequence"/>
</dbReference>
<reference evidence="4 5" key="1">
    <citation type="journal article" date="2015" name="Genome Announc.">
        <title>Draft Genome Sequence of Clostridium tyrobutyricum Strain DIVETGP, Isolated from Cow's Milk for Grana Padano Production.</title>
        <authorList>
            <person name="Soggiu A."/>
            <person name="Piras C."/>
            <person name="Gaiarsa S."/>
            <person name="Sassera D."/>
            <person name="Roncada P."/>
            <person name="Bendixen E."/>
            <person name="Brasca M."/>
            <person name="Bonizzi L."/>
        </authorList>
    </citation>
    <scope>NUCLEOTIDE SEQUENCE [LARGE SCALE GENOMIC DNA]</scope>
    <source>
        <strain evidence="4 5">DIVETGP</strain>
    </source>
</reference>
<accession>W6N584</accession>
<name>W6N584_CLOTY</name>
<organism evidence="4 5">
    <name type="scientific">Clostridium tyrobutyricum DIVETGP</name>
    <dbReference type="NCBI Taxonomy" id="1408889"/>
    <lineage>
        <taxon>Bacteria</taxon>
        <taxon>Bacillati</taxon>
        <taxon>Bacillota</taxon>
        <taxon>Clostridia</taxon>
        <taxon>Eubacteriales</taxon>
        <taxon>Clostridiaceae</taxon>
        <taxon>Clostridium</taxon>
    </lineage>
</organism>